<dbReference type="EMBL" id="WAJR01000017">
    <property type="protein sequence ID" value="KAB1640152.1"/>
    <property type="molecule type" value="Genomic_DNA"/>
</dbReference>
<evidence type="ECO:0000256" key="1">
    <source>
        <dbReference type="ARBA" id="ARBA00022649"/>
    </source>
</evidence>
<gene>
    <name evidence="3" type="ORF">F8C90_07300</name>
</gene>
<evidence type="ECO:0000313" key="3">
    <source>
        <dbReference type="EMBL" id="KAB1640152.1"/>
    </source>
</evidence>
<dbReference type="PANTHER" id="PTHR35401">
    <property type="entry name" value="COPG FAMILY HELIX-TURN-HELIX PROTEIN-RELATED-RELATED"/>
    <property type="match status" value="1"/>
</dbReference>
<keyword evidence="1" id="KW-1277">Toxin-antitoxin system</keyword>
<dbReference type="InterPro" id="IPR010985">
    <property type="entry name" value="Ribbon_hlx_hlx"/>
</dbReference>
<dbReference type="AlphaFoldDB" id="A0A6N6NQL8"/>
<dbReference type="Pfam" id="PF08681">
    <property type="entry name" value="TacA1"/>
    <property type="match status" value="1"/>
</dbReference>
<evidence type="ECO:0000256" key="2">
    <source>
        <dbReference type="ARBA" id="ARBA00049988"/>
    </source>
</evidence>
<dbReference type="GO" id="GO:0006355">
    <property type="term" value="P:regulation of DNA-templated transcription"/>
    <property type="evidence" value="ECO:0007669"/>
    <property type="project" value="InterPro"/>
</dbReference>
<accession>A0A6N6NQL8</accession>
<sequence>MAAATVEKDCRMDIRLTQSQRKNYEKAAELRGQTLSQWTTMHLDECARRDIDEAHTIRLSDEAFERFSALLDEPMPEAARELLARESIWG</sequence>
<keyword evidence="4" id="KW-1185">Reference proteome</keyword>
<comment type="similarity">
    <text evidence="2">Belongs to the TacA antitoxin family.</text>
</comment>
<reference evidence="3 4" key="1">
    <citation type="submission" date="2019-09" db="EMBL/GenBank/DDBJ databases">
        <title>Whole genome shotgun sequencing (WGS) of Ellagibacter isourolithinifaciens DSM 104140(T) and Adlercreutzia muris DSM 29508(T).</title>
        <authorList>
            <person name="Stoll D.A."/>
            <person name="Danylec N."/>
            <person name="Huch M."/>
        </authorList>
    </citation>
    <scope>NUCLEOTIDE SEQUENCE [LARGE SCALE GENOMIC DNA]</scope>
    <source>
        <strain evidence="3 4">DSM 104140</strain>
    </source>
</reference>
<dbReference type="Gene3D" id="1.20.5.780">
    <property type="entry name" value="Single helix bin"/>
    <property type="match status" value="1"/>
</dbReference>
<dbReference type="Proteomes" id="UP000468668">
    <property type="component" value="Unassembled WGS sequence"/>
</dbReference>
<evidence type="ECO:0000313" key="4">
    <source>
        <dbReference type="Proteomes" id="UP000468668"/>
    </source>
</evidence>
<protein>
    <submittedName>
        <fullName evidence="3">DUF1778 domain-containing protein</fullName>
    </submittedName>
</protein>
<organism evidence="3 4">
    <name type="scientific">Ellagibacter isourolithinifaciens</name>
    <dbReference type="NCBI Taxonomy" id="2137581"/>
    <lineage>
        <taxon>Bacteria</taxon>
        <taxon>Bacillati</taxon>
        <taxon>Actinomycetota</taxon>
        <taxon>Coriobacteriia</taxon>
        <taxon>Eggerthellales</taxon>
        <taxon>Eggerthellaceae</taxon>
        <taxon>Ellagibacter</taxon>
    </lineage>
</organism>
<name>A0A6N6NQL8_9ACTN</name>
<dbReference type="InterPro" id="IPR014795">
    <property type="entry name" value="TacA_1-like"/>
</dbReference>
<dbReference type="OrthoDB" id="3234062at2"/>
<comment type="caution">
    <text evidence="3">The sequence shown here is derived from an EMBL/GenBank/DDBJ whole genome shotgun (WGS) entry which is preliminary data.</text>
</comment>
<dbReference type="SUPFAM" id="SSF47598">
    <property type="entry name" value="Ribbon-helix-helix"/>
    <property type="match status" value="1"/>
</dbReference>
<proteinExistence type="inferred from homology"/>